<evidence type="ECO:0000313" key="2">
    <source>
        <dbReference type="EMBL" id="AXX90121.1"/>
    </source>
</evidence>
<evidence type="ECO:0000259" key="1">
    <source>
        <dbReference type="SMART" id="SM00860"/>
    </source>
</evidence>
<dbReference type="InterPro" id="IPR037883">
    <property type="entry name" value="Knr4/Smi1-like_sf"/>
</dbReference>
<dbReference type="Proteomes" id="UP000263040">
    <property type="component" value="Chromosome"/>
</dbReference>
<organism evidence="2 3">
    <name type="scientific">Arcobacter suis CECT 7833</name>
    <dbReference type="NCBI Taxonomy" id="663365"/>
    <lineage>
        <taxon>Bacteria</taxon>
        <taxon>Pseudomonadati</taxon>
        <taxon>Campylobacterota</taxon>
        <taxon>Epsilonproteobacteria</taxon>
        <taxon>Campylobacterales</taxon>
        <taxon>Arcobacteraceae</taxon>
        <taxon>Arcobacter</taxon>
    </lineage>
</organism>
<dbReference type="SUPFAM" id="SSF160631">
    <property type="entry name" value="SMI1/KNR4-like"/>
    <property type="match status" value="1"/>
</dbReference>
<dbReference type="AlphaFoldDB" id="A0AAD0WQT9"/>
<dbReference type="InterPro" id="IPR018958">
    <property type="entry name" value="Knr4/Smi1-like_dom"/>
</dbReference>
<dbReference type="RefSeq" id="WP_118886637.1">
    <property type="nucleotide sequence ID" value="NZ_CP032100.1"/>
</dbReference>
<dbReference type="Pfam" id="PF09346">
    <property type="entry name" value="SMI1_KNR4"/>
    <property type="match status" value="1"/>
</dbReference>
<dbReference type="SMART" id="SM00860">
    <property type="entry name" value="SMI1_KNR4"/>
    <property type="match status" value="1"/>
</dbReference>
<protein>
    <submittedName>
        <fullName evidence="2">SMI1/KNR4 family protein</fullName>
    </submittedName>
</protein>
<dbReference type="PANTHER" id="PTHR47432:SF1">
    <property type="entry name" value="CELL WALL ASSEMBLY REGULATOR SMI1"/>
    <property type="match status" value="1"/>
</dbReference>
<sequence length="187" mass="21706">MKKEFDKFKQWLSLNYSDGLLDLNPPATDDEINELTNTLGVELPNDFISVLKIHNGQKGEAAWLFDSLEFLSTYRIIEEFNIWKNLLETKLQGKVSTPDDGVKNDWWNINWIPFTSDGCGDHYCLDLSPTASGTKGQIITLWYQSSEREIISQSFSLWFKEYVEQLYSGELVYSQEYNSIVHKDELE</sequence>
<dbReference type="InterPro" id="IPR051873">
    <property type="entry name" value="KNR4/SMI1_regulator"/>
</dbReference>
<dbReference type="EMBL" id="CP032100">
    <property type="protein sequence ID" value="AXX90121.1"/>
    <property type="molecule type" value="Genomic_DNA"/>
</dbReference>
<dbReference type="KEGG" id="asui:ASUIS_1643"/>
<name>A0AAD0WQT9_9BACT</name>
<accession>A0AAD0WQT9</accession>
<reference evidence="2 3" key="1">
    <citation type="submission" date="2018-08" db="EMBL/GenBank/DDBJ databases">
        <title>Complete genome of the Arcobacter suis type strain LMG 26152.</title>
        <authorList>
            <person name="Miller W.G."/>
            <person name="Yee E."/>
            <person name="Bono J.L."/>
        </authorList>
    </citation>
    <scope>NUCLEOTIDE SEQUENCE [LARGE SCALE GENOMIC DNA]</scope>
    <source>
        <strain evidence="2 3">CECT 7833</strain>
    </source>
</reference>
<keyword evidence="3" id="KW-1185">Reference proteome</keyword>
<gene>
    <name evidence="2" type="ORF">ASUIS_1643</name>
</gene>
<dbReference type="Gene3D" id="3.40.1580.10">
    <property type="entry name" value="SMI1/KNR4-like"/>
    <property type="match status" value="1"/>
</dbReference>
<proteinExistence type="predicted"/>
<evidence type="ECO:0000313" key="3">
    <source>
        <dbReference type="Proteomes" id="UP000263040"/>
    </source>
</evidence>
<dbReference type="PANTHER" id="PTHR47432">
    <property type="entry name" value="CELL WALL ASSEMBLY REGULATOR SMI1"/>
    <property type="match status" value="1"/>
</dbReference>
<feature type="domain" description="Knr4/Smi1-like" evidence="1">
    <location>
        <begin position="26"/>
        <end position="165"/>
    </location>
</feature>